<dbReference type="Proteomes" id="UP001189429">
    <property type="component" value="Unassembled WGS sequence"/>
</dbReference>
<comment type="caution">
    <text evidence="2">The sequence shown here is derived from an EMBL/GenBank/DDBJ whole genome shotgun (WGS) entry which is preliminary data.</text>
</comment>
<protein>
    <recommendedName>
        <fullName evidence="4">Secreted protein</fullName>
    </recommendedName>
</protein>
<dbReference type="EMBL" id="CAUYUJ010006335">
    <property type="protein sequence ID" value="CAK0817008.1"/>
    <property type="molecule type" value="Genomic_DNA"/>
</dbReference>
<keyword evidence="3" id="KW-1185">Reference proteome</keyword>
<evidence type="ECO:0000313" key="2">
    <source>
        <dbReference type="EMBL" id="CAK0817008.1"/>
    </source>
</evidence>
<evidence type="ECO:0000256" key="1">
    <source>
        <dbReference type="SAM" id="MobiDB-lite"/>
    </source>
</evidence>
<feature type="compositionally biased region" description="Basic and acidic residues" evidence="1">
    <location>
        <begin position="88"/>
        <end position="102"/>
    </location>
</feature>
<reference evidence="2" key="1">
    <citation type="submission" date="2023-10" db="EMBL/GenBank/DDBJ databases">
        <authorList>
            <person name="Chen Y."/>
            <person name="Shah S."/>
            <person name="Dougan E. K."/>
            <person name="Thang M."/>
            <person name="Chan C."/>
        </authorList>
    </citation>
    <scope>NUCLEOTIDE SEQUENCE [LARGE SCALE GENOMIC DNA]</scope>
</reference>
<name>A0ABN9RJX9_9DINO</name>
<feature type="region of interest" description="Disordered" evidence="1">
    <location>
        <begin position="77"/>
        <end position="102"/>
    </location>
</feature>
<gene>
    <name evidence="2" type="ORF">PCOR1329_LOCUS19737</name>
</gene>
<sequence length="102" mass="10833">MGRRICAEALCGVLCGGLVRRPFVRRPFCAEALCSRESLCGGLVRGTVRACCGALVLAPGARAAARWRISRAAHRPCASLPSLPPSRGGHDAPARGWTRQHD</sequence>
<accession>A0ABN9RJX9</accession>
<evidence type="ECO:0008006" key="4">
    <source>
        <dbReference type="Google" id="ProtNLM"/>
    </source>
</evidence>
<organism evidence="2 3">
    <name type="scientific">Prorocentrum cordatum</name>
    <dbReference type="NCBI Taxonomy" id="2364126"/>
    <lineage>
        <taxon>Eukaryota</taxon>
        <taxon>Sar</taxon>
        <taxon>Alveolata</taxon>
        <taxon>Dinophyceae</taxon>
        <taxon>Prorocentrales</taxon>
        <taxon>Prorocentraceae</taxon>
        <taxon>Prorocentrum</taxon>
    </lineage>
</organism>
<proteinExistence type="predicted"/>
<evidence type="ECO:0000313" key="3">
    <source>
        <dbReference type="Proteomes" id="UP001189429"/>
    </source>
</evidence>